<dbReference type="RefSeq" id="WP_273191292.1">
    <property type="nucleotide sequence ID" value="NZ_DYUZ01000035.1"/>
</dbReference>
<dbReference type="NCBIfam" id="NF033543">
    <property type="entry name" value="transpos_IS256"/>
    <property type="match status" value="1"/>
</dbReference>
<dbReference type="Proteomes" id="UP000753256">
    <property type="component" value="Unassembled WGS sequence"/>
</dbReference>
<dbReference type="AlphaFoldDB" id="A0A921IV85"/>
<dbReference type="InterPro" id="IPR001207">
    <property type="entry name" value="Transposase_mutator"/>
</dbReference>
<keyword evidence="4 6" id="KW-0238">DNA-binding</keyword>
<dbReference type="PANTHER" id="PTHR33217">
    <property type="entry name" value="TRANSPOSASE FOR INSERTION SEQUENCE ELEMENT IS1081"/>
    <property type="match status" value="1"/>
</dbReference>
<comment type="caution">
    <text evidence="7">The sequence shown here is derived from an EMBL/GenBank/DDBJ whole genome shotgun (WGS) entry which is preliminary data.</text>
</comment>
<gene>
    <name evidence="7" type="ORF">K8V70_09995</name>
</gene>
<evidence type="ECO:0000313" key="7">
    <source>
        <dbReference type="EMBL" id="HJG38168.1"/>
    </source>
</evidence>
<protein>
    <recommendedName>
        <fullName evidence="6">Mutator family transposase</fullName>
    </recommendedName>
</protein>
<proteinExistence type="inferred from homology"/>
<keyword evidence="6" id="KW-0814">Transposable element</keyword>
<comment type="function">
    <text evidence="1 6">Required for the transposition of the insertion element.</text>
</comment>
<evidence type="ECO:0000256" key="5">
    <source>
        <dbReference type="ARBA" id="ARBA00023172"/>
    </source>
</evidence>
<dbReference type="GO" id="GO:0004803">
    <property type="term" value="F:transposase activity"/>
    <property type="evidence" value="ECO:0007669"/>
    <property type="project" value="UniProtKB-UniRule"/>
</dbReference>
<organism evidence="7 8">
    <name type="scientific">Enorma phocaeensis</name>
    <dbReference type="NCBI Taxonomy" id="1871019"/>
    <lineage>
        <taxon>Bacteria</taxon>
        <taxon>Bacillati</taxon>
        <taxon>Actinomycetota</taxon>
        <taxon>Coriobacteriia</taxon>
        <taxon>Coriobacteriales</taxon>
        <taxon>Coriobacteriaceae</taxon>
        <taxon>Enorma</taxon>
    </lineage>
</organism>
<dbReference type="PANTHER" id="PTHR33217:SF7">
    <property type="entry name" value="TRANSPOSASE FOR INSERTION SEQUENCE ELEMENT IS1081"/>
    <property type="match status" value="1"/>
</dbReference>
<evidence type="ECO:0000256" key="3">
    <source>
        <dbReference type="ARBA" id="ARBA00022578"/>
    </source>
</evidence>
<evidence type="ECO:0000256" key="2">
    <source>
        <dbReference type="ARBA" id="ARBA00010961"/>
    </source>
</evidence>
<comment type="similarity">
    <text evidence="2 6">Belongs to the transposase mutator family.</text>
</comment>
<reference evidence="7" key="1">
    <citation type="journal article" date="2021" name="PeerJ">
        <title>Extensive microbial diversity within the chicken gut microbiome revealed by metagenomics and culture.</title>
        <authorList>
            <person name="Gilroy R."/>
            <person name="Ravi A."/>
            <person name="Getino M."/>
            <person name="Pursley I."/>
            <person name="Horton D.L."/>
            <person name="Alikhan N.F."/>
            <person name="Baker D."/>
            <person name="Gharbi K."/>
            <person name="Hall N."/>
            <person name="Watson M."/>
            <person name="Adriaenssens E.M."/>
            <person name="Foster-Nyarko E."/>
            <person name="Jarju S."/>
            <person name="Secka A."/>
            <person name="Antonio M."/>
            <person name="Oren A."/>
            <person name="Chaudhuri R.R."/>
            <person name="La Ragione R."/>
            <person name="Hildebrand F."/>
            <person name="Pallen M.J."/>
        </authorList>
    </citation>
    <scope>NUCLEOTIDE SEQUENCE</scope>
    <source>
        <strain evidence="7">ChiHjej13B12-9602</strain>
    </source>
</reference>
<reference evidence="7" key="2">
    <citation type="submission" date="2021-09" db="EMBL/GenBank/DDBJ databases">
        <authorList>
            <person name="Gilroy R."/>
        </authorList>
    </citation>
    <scope>NUCLEOTIDE SEQUENCE</scope>
    <source>
        <strain evidence="7">ChiHjej13B12-9602</strain>
    </source>
</reference>
<dbReference type="GO" id="GO:0003677">
    <property type="term" value="F:DNA binding"/>
    <property type="evidence" value="ECO:0007669"/>
    <property type="project" value="UniProtKB-UniRule"/>
</dbReference>
<sequence length="413" mass="45211">MDTVHEEALAAAGVRADGTIDINAALRALLEGLLNAVMDEQASELGVPRNGYRERSLDTCVGRVTLRIPKLREGTYFPGDIVERWSRTDTALASAICDMWAAGVSTRKVEAVASDMGLESMSRSRVSRLCAGLDAEVAEMRGADMSSEEWPYLWLDATYVPCREAGAPRSVALVTAVACSGFARRRVVGVECIDTESYLSWRGFLLSLRARGLSGVQLVTSDAHEGLARAVREALPGAAWQRCIAHLERNVLDRCRRKGDGAAAVAALKAAFAEADPALVRAGYRRAVELLAGADPRGAELLEDAGPAALAYLAFPREHRRWIRTNNVCERMNCEIKRRTRVVQVFPSAASLVRLVGAVCCDQNDAWACERNFIDRRSLEPGYERAPIPAEPGGEERVLRLVEEAFDRRRRAA</sequence>
<dbReference type="EMBL" id="DYUZ01000035">
    <property type="protein sequence ID" value="HJG38168.1"/>
    <property type="molecule type" value="Genomic_DNA"/>
</dbReference>
<keyword evidence="3 6" id="KW-0815">Transposition</keyword>
<dbReference type="PROSITE" id="PS01007">
    <property type="entry name" value="TRANSPOSASE_MUTATOR"/>
    <property type="match status" value="1"/>
</dbReference>
<evidence type="ECO:0000256" key="1">
    <source>
        <dbReference type="ARBA" id="ARBA00002190"/>
    </source>
</evidence>
<dbReference type="Pfam" id="PF00872">
    <property type="entry name" value="Transposase_mut"/>
    <property type="match status" value="1"/>
</dbReference>
<evidence type="ECO:0000256" key="4">
    <source>
        <dbReference type="ARBA" id="ARBA00023125"/>
    </source>
</evidence>
<dbReference type="GO" id="GO:0006313">
    <property type="term" value="P:DNA transposition"/>
    <property type="evidence" value="ECO:0007669"/>
    <property type="project" value="UniProtKB-UniRule"/>
</dbReference>
<evidence type="ECO:0000313" key="8">
    <source>
        <dbReference type="Proteomes" id="UP000753256"/>
    </source>
</evidence>
<keyword evidence="5 6" id="KW-0233">DNA recombination</keyword>
<accession>A0A921IV85</accession>
<evidence type="ECO:0000256" key="6">
    <source>
        <dbReference type="RuleBase" id="RU365089"/>
    </source>
</evidence>
<name>A0A921IV85_9ACTN</name>